<evidence type="ECO:0000256" key="4">
    <source>
        <dbReference type="ARBA" id="ARBA00023014"/>
    </source>
</evidence>
<feature type="domain" description="4Fe-4S" evidence="6">
    <location>
        <begin position="360"/>
        <end position="419"/>
    </location>
</feature>
<evidence type="ECO:0000313" key="7">
    <source>
        <dbReference type="EMBL" id="SNS03382.1"/>
    </source>
</evidence>
<name>A0A239B6U4_9FIRM</name>
<dbReference type="InterPro" id="IPR007202">
    <property type="entry name" value="4Fe-4S_dom"/>
</dbReference>
<reference evidence="8" key="1">
    <citation type="submission" date="2017-06" db="EMBL/GenBank/DDBJ databases">
        <authorList>
            <person name="Varghese N."/>
            <person name="Submissions S."/>
        </authorList>
    </citation>
    <scope>NUCLEOTIDE SEQUENCE [LARGE SCALE GENOMIC DNA]</scope>
    <source>
        <strain evidence="8">SCA</strain>
    </source>
</reference>
<feature type="domain" description="4Fe-4S ferredoxin-type" evidence="5">
    <location>
        <begin position="36"/>
        <end position="65"/>
    </location>
</feature>
<evidence type="ECO:0000256" key="3">
    <source>
        <dbReference type="ARBA" id="ARBA00023004"/>
    </source>
</evidence>
<protein>
    <submittedName>
        <fullName evidence="7">Iron only hydrogenase large subunit, C-terminal domain</fullName>
    </submittedName>
</protein>
<dbReference type="PANTHER" id="PTHR43560">
    <property type="entry name" value="ION-TRANSLOCATING OXIDOREDUCTASE COMPLEX SUBUNIT B"/>
    <property type="match status" value="1"/>
</dbReference>
<accession>A0A239B6U4</accession>
<dbReference type="Pfam" id="PF13237">
    <property type="entry name" value="Fer4_10"/>
    <property type="match status" value="1"/>
</dbReference>
<evidence type="ECO:0000256" key="1">
    <source>
        <dbReference type="ARBA" id="ARBA00022485"/>
    </source>
</evidence>
<dbReference type="Gene3D" id="1.10.15.40">
    <property type="entry name" value="Electron transport complex subunit B, putative Fe-S cluster"/>
    <property type="match status" value="1"/>
</dbReference>
<keyword evidence="4" id="KW-0411">Iron-sulfur</keyword>
<dbReference type="Pfam" id="PF04060">
    <property type="entry name" value="FeS"/>
    <property type="match status" value="1"/>
</dbReference>
<dbReference type="GO" id="GO:0051539">
    <property type="term" value="F:4 iron, 4 sulfur cluster binding"/>
    <property type="evidence" value="ECO:0007669"/>
    <property type="project" value="UniProtKB-KW"/>
</dbReference>
<evidence type="ECO:0000313" key="8">
    <source>
        <dbReference type="Proteomes" id="UP000198304"/>
    </source>
</evidence>
<dbReference type="PANTHER" id="PTHR43560:SF1">
    <property type="entry name" value="ION-TRANSLOCATING OXIDOREDUCTASE COMPLEX SUBUNIT B"/>
    <property type="match status" value="1"/>
</dbReference>
<organism evidence="7 8">
    <name type="scientific">Anaerovirgula multivorans</name>
    <dbReference type="NCBI Taxonomy" id="312168"/>
    <lineage>
        <taxon>Bacteria</taxon>
        <taxon>Bacillati</taxon>
        <taxon>Bacillota</taxon>
        <taxon>Clostridia</taxon>
        <taxon>Peptostreptococcales</taxon>
        <taxon>Natronincolaceae</taxon>
        <taxon>Anaerovirgula</taxon>
    </lineage>
</organism>
<proteinExistence type="predicted"/>
<dbReference type="Pfam" id="PF02906">
    <property type="entry name" value="Fe_hyd_lg_C"/>
    <property type="match status" value="2"/>
</dbReference>
<dbReference type="SUPFAM" id="SSF53920">
    <property type="entry name" value="Fe-only hydrogenase"/>
    <property type="match status" value="1"/>
</dbReference>
<gene>
    <name evidence="7" type="ORF">SAMN05446037_100335</name>
</gene>
<dbReference type="Gene3D" id="3.30.70.20">
    <property type="match status" value="1"/>
</dbReference>
<evidence type="ECO:0000256" key="2">
    <source>
        <dbReference type="ARBA" id="ARBA00022723"/>
    </source>
</evidence>
<keyword evidence="2" id="KW-0479">Metal-binding</keyword>
<keyword evidence="8" id="KW-1185">Reference proteome</keyword>
<dbReference type="OrthoDB" id="9798098at2"/>
<dbReference type="InterPro" id="IPR017896">
    <property type="entry name" value="4Fe4S_Fe-S-bd"/>
</dbReference>
<dbReference type="InterPro" id="IPR004108">
    <property type="entry name" value="Fe_hydrogenase_lsu_C"/>
</dbReference>
<keyword evidence="3" id="KW-0408">Iron</keyword>
<dbReference type="AlphaFoldDB" id="A0A239B6U4"/>
<dbReference type="PROSITE" id="PS51379">
    <property type="entry name" value="4FE4S_FER_2"/>
    <property type="match status" value="2"/>
</dbReference>
<dbReference type="RefSeq" id="WP_089281544.1">
    <property type="nucleotide sequence ID" value="NZ_FZOJ01000003.1"/>
</dbReference>
<dbReference type="PROSITE" id="PS51656">
    <property type="entry name" value="4FE4S"/>
    <property type="match status" value="1"/>
</dbReference>
<dbReference type="PROSITE" id="PS00198">
    <property type="entry name" value="4FE4S_FER_1"/>
    <property type="match status" value="1"/>
</dbReference>
<dbReference type="GO" id="GO:0046872">
    <property type="term" value="F:metal ion binding"/>
    <property type="evidence" value="ECO:0007669"/>
    <property type="project" value="UniProtKB-KW"/>
</dbReference>
<keyword evidence="1" id="KW-0004">4Fe-4S</keyword>
<feature type="domain" description="4Fe-4S ferredoxin-type" evidence="5">
    <location>
        <begin position="6"/>
        <end position="35"/>
    </location>
</feature>
<dbReference type="Gene3D" id="3.40.950.10">
    <property type="entry name" value="Fe-only Hydrogenase (Larger Subunit), Chain L, domain 3"/>
    <property type="match status" value="1"/>
</dbReference>
<evidence type="ECO:0000259" key="6">
    <source>
        <dbReference type="PROSITE" id="PS51656"/>
    </source>
</evidence>
<dbReference type="InterPro" id="IPR009016">
    <property type="entry name" value="Fe_hydrogenase"/>
</dbReference>
<dbReference type="InterPro" id="IPR017900">
    <property type="entry name" value="4Fe4S_Fe_S_CS"/>
</dbReference>
<sequence>MRSLIHAISLDPSKCTGCTNCIKRCPTDAIRVKNGKAKIIDSKCINCGTCIHICPFNAFAGITPDLDYIFHYPYRIALIDPVLYSQFNESVTPPQIIESIKQFGFNDIYEVSHGADLVTNFTKTHISSTTKFPIISSSCPAIIRLIQLRFHNLISHILPIDSPIEIAAFMARNKAIEEKKIPKEEIGIFYISPCTARIFSFKKPIGTKNTYINGSLSIKSIFLMVSKNMSSTEASNNYYPSGKGIDWSRVEGQSKALGIKEYLAIDGIENVIEVLEEIEDHKINDLIFLECQACTNGCVGGSLTVENSFVARNRIRRLAENHYPYTPGNMDISAKKFVFTEPIDPLYSDKLDTDLSKAIEKLMKIEEVIRKLPQIDCGACGSPSCRALAEDIVLGYAKEGDCMVNFKKLYSILETDPTEAENLPTTEG</sequence>
<dbReference type="SUPFAM" id="SSF54862">
    <property type="entry name" value="4Fe-4S ferredoxins"/>
    <property type="match status" value="1"/>
</dbReference>
<dbReference type="InterPro" id="IPR050395">
    <property type="entry name" value="4Fe4S_Ferredoxin_RnfB"/>
</dbReference>
<evidence type="ECO:0000259" key="5">
    <source>
        <dbReference type="PROSITE" id="PS51379"/>
    </source>
</evidence>
<dbReference type="EMBL" id="FZOJ01000003">
    <property type="protein sequence ID" value="SNS03382.1"/>
    <property type="molecule type" value="Genomic_DNA"/>
</dbReference>
<dbReference type="Proteomes" id="UP000198304">
    <property type="component" value="Unassembled WGS sequence"/>
</dbReference>